<dbReference type="InterPro" id="IPR032675">
    <property type="entry name" value="LRR_dom_sf"/>
</dbReference>
<dbReference type="SUPFAM" id="SSF52047">
    <property type="entry name" value="RNI-like"/>
    <property type="match status" value="1"/>
</dbReference>
<feature type="domain" description="F-box" evidence="1">
    <location>
        <begin position="2"/>
        <end position="42"/>
    </location>
</feature>
<keyword evidence="3" id="KW-1185">Reference proteome</keyword>
<reference evidence="2" key="1">
    <citation type="submission" date="2023-06" db="EMBL/GenBank/DDBJ databases">
        <authorList>
            <consortium name="Lawrence Berkeley National Laboratory"/>
            <person name="Ahrendt S."/>
            <person name="Sahu N."/>
            <person name="Indic B."/>
            <person name="Wong-Bajracharya J."/>
            <person name="Merenyi Z."/>
            <person name="Ke H.-M."/>
            <person name="Monk M."/>
            <person name="Kocsube S."/>
            <person name="Drula E."/>
            <person name="Lipzen A."/>
            <person name="Balint B."/>
            <person name="Henrissat B."/>
            <person name="Andreopoulos B."/>
            <person name="Martin F.M."/>
            <person name="Harder C.B."/>
            <person name="Rigling D."/>
            <person name="Ford K.L."/>
            <person name="Foster G.D."/>
            <person name="Pangilinan J."/>
            <person name="Papanicolaou A."/>
            <person name="Barry K."/>
            <person name="LaButti K."/>
            <person name="Viragh M."/>
            <person name="Koriabine M."/>
            <person name="Yan M."/>
            <person name="Riley R."/>
            <person name="Champramary S."/>
            <person name="Plett K.L."/>
            <person name="Tsai I.J."/>
            <person name="Slot J."/>
            <person name="Sipos G."/>
            <person name="Plett J."/>
            <person name="Nagy L.G."/>
            <person name="Grigoriev I.V."/>
        </authorList>
    </citation>
    <scope>NUCLEOTIDE SEQUENCE</scope>
    <source>
        <strain evidence="2">ICMP 16352</strain>
    </source>
</reference>
<dbReference type="PROSITE" id="PS50181">
    <property type="entry name" value="FBOX"/>
    <property type="match status" value="1"/>
</dbReference>
<dbReference type="Gene3D" id="3.80.10.10">
    <property type="entry name" value="Ribonuclease Inhibitor"/>
    <property type="match status" value="1"/>
</dbReference>
<sequence length="501" mass="56010">MPFPLLELPNELLYKIFGEHFGEDQVPELFTISLTCKRLHDICLTHYLSRFGISHPAETCSFTLRNVVEPRPDAISGLRVALFVPSIRHLVCTFDDALPESEAPPPATIVATVQRLQKLLSKLKFVNRMTLRFRGRDWNNGSVNVTDVLLASWSSAIGDLLNLALDKSCTYLCIVDGKVMTYAYQFSRAGRGYPSNVLTTSRRTAIRGPDWTFRRVKMGTSTILVNEATIPNELHSLDIQSSMLLLPPLSHWTLSVLTVITSLTISHISLAGHMWTALLPTVAQYASGIEELCIAGCPDITIDDLVAFLALLPNLKILTLSDEEQYIPGPSAPVPKLTELVRVEAPWRILLHIVQGPLPNLKEVRTFPRRAPRRGLDWEGTGAVLRVIRECFRQQEIRPVVIIRIRVDKGWLSRVETRPSTGVRMTLRLVKVVEVELVEVKVGVGVLAAWLGGAFDAVREIRIMGKVQPCCGSVEDIEEAVKKEVKLVGRVVVEERADYQY</sequence>
<name>A0AA39TCM7_9AGAR</name>
<comment type="caution">
    <text evidence="2">The sequence shown here is derived from an EMBL/GenBank/DDBJ whole genome shotgun (WGS) entry which is preliminary data.</text>
</comment>
<evidence type="ECO:0000259" key="1">
    <source>
        <dbReference type="PROSITE" id="PS50181"/>
    </source>
</evidence>
<organism evidence="2 3">
    <name type="scientific">Armillaria novae-zelandiae</name>
    <dbReference type="NCBI Taxonomy" id="153914"/>
    <lineage>
        <taxon>Eukaryota</taxon>
        <taxon>Fungi</taxon>
        <taxon>Dikarya</taxon>
        <taxon>Basidiomycota</taxon>
        <taxon>Agaricomycotina</taxon>
        <taxon>Agaricomycetes</taxon>
        <taxon>Agaricomycetidae</taxon>
        <taxon>Agaricales</taxon>
        <taxon>Marasmiineae</taxon>
        <taxon>Physalacriaceae</taxon>
        <taxon>Armillaria</taxon>
    </lineage>
</organism>
<evidence type="ECO:0000313" key="3">
    <source>
        <dbReference type="Proteomes" id="UP001175227"/>
    </source>
</evidence>
<evidence type="ECO:0000313" key="2">
    <source>
        <dbReference type="EMBL" id="KAK0480296.1"/>
    </source>
</evidence>
<accession>A0AA39TCM7</accession>
<dbReference type="Proteomes" id="UP001175227">
    <property type="component" value="Unassembled WGS sequence"/>
</dbReference>
<dbReference type="AlphaFoldDB" id="A0AA39TCM7"/>
<protein>
    <recommendedName>
        <fullName evidence="1">F-box domain-containing protein</fullName>
    </recommendedName>
</protein>
<gene>
    <name evidence="2" type="ORF">IW261DRAFT_125709</name>
</gene>
<dbReference type="InterPro" id="IPR001810">
    <property type="entry name" value="F-box_dom"/>
</dbReference>
<dbReference type="EMBL" id="JAUEPR010000010">
    <property type="protein sequence ID" value="KAK0480296.1"/>
    <property type="molecule type" value="Genomic_DNA"/>
</dbReference>
<proteinExistence type="predicted"/>